<reference evidence="1" key="1">
    <citation type="journal article" date="2015" name="Nature">
        <title>Complex archaea that bridge the gap between prokaryotes and eukaryotes.</title>
        <authorList>
            <person name="Spang A."/>
            <person name="Saw J.H."/>
            <person name="Jorgensen S.L."/>
            <person name="Zaremba-Niedzwiedzka K."/>
            <person name="Martijn J."/>
            <person name="Lind A.E."/>
            <person name="van Eijk R."/>
            <person name="Schleper C."/>
            <person name="Guy L."/>
            <person name="Ettema T.J."/>
        </authorList>
    </citation>
    <scope>NUCLEOTIDE SEQUENCE</scope>
</reference>
<dbReference type="EMBL" id="LAZR01033743">
    <property type="protein sequence ID" value="KKL47222.1"/>
    <property type="molecule type" value="Genomic_DNA"/>
</dbReference>
<protein>
    <submittedName>
        <fullName evidence="1">Uncharacterized protein</fullName>
    </submittedName>
</protein>
<gene>
    <name evidence="1" type="ORF">LCGC14_2337700</name>
</gene>
<dbReference type="AlphaFoldDB" id="A0A0F9F7Y6"/>
<sequence>MAKNDDQLDITKVVNPVQPGLNLNWWPCFEDGRAPIVVMSPTAAMSPTLWKAWLHDYVPTVIAPGWDGTHTPLQGKWKGKVQALARKNGLNGLVTSLWLFGDEQSGSTLSNWAERRGFTRMVVNKLRDTPGWKIVGLGYDIQEWATEKEVQNWYDFCRSLNAPRFLFGARAVPGVTYAGDFAAHEDQVKSLALMGGILKDEISRSGGRPLWNSERFRVRGSPPSKDKDWWEKDIPGGIRRLRRNDVGAIFGMGENVSDVGSNPPQSRASAARIRKALGVEPAPSQQMKYCRMSGASWPW</sequence>
<name>A0A0F9F7Y6_9ZZZZ</name>
<evidence type="ECO:0000313" key="1">
    <source>
        <dbReference type="EMBL" id="KKL47222.1"/>
    </source>
</evidence>
<comment type="caution">
    <text evidence="1">The sequence shown here is derived from an EMBL/GenBank/DDBJ whole genome shotgun (WGS) entry which is preliminary data.</text>
</comment>
<organism evidence="1">
    <name type="scientific">marine sediment metagenome</name>
    <dbReference type="NCBI Taxonomy" id="412755"/>
    <lineage>
        <taxon>unclassified sequences</taxon>
        <taxon>metagenomes</taxon>
        <taxon>ecological metagenomes</taxon>
    </lineage>
</organism>
<accession>A0A0F9F7Y6</accession>
<proteinExistence type="predicted"/>